<protein>
    <submittedName>
        <fullName evidence="2">Uncharacterized protein LOC107768074</fullName>
    </submittedName>
</protein>
<evidence type="ECO:0000313" key="1">
    <source>
        <dbReference type="Proteomes" id="UP000790787"/>
    </source>
</evidence>
<organism evidence="1 2">
    <name type="scientific">Nicotiana tabacum</name>
    <name type="common">Common tobacco</name>
    <dbReference type="NCBI Taxonomy" id="4097"/>
    <lineage>
        <taxon>Eukaryota</taxon>
        <taxon>Viridiplantae</taxon>
        <taxon>Streptophyta</taxon>
        <taxon>Embryophyta</taxon>
        <taxon>Tracheophyta</taxon>
        <taxon>Spermatophyta</taxon>
        <taxon>Magnoliopsida</taxon>
        <taxon>eudicotyledons</taxon>
        <taxon>Gunneridae</taxon>
        <taxon>Pentapetalae</taxon>
        <taxon>asterids</taxon>
        <taxon>lamiids</taxon>
        <taxon>Solanales</taxon>
        <taxon>Solanaceae</taxon>
        <taxon>Nicotianoideae</taxon>
        <taxon>Nicotianeae</taxon>
        <taxon>Nicotiana</taxon>
    </lineage>
</organism>
<reference evidence="2" key="2">
    <citation type="submission" date="2025-08" db="UniProtKB">
        <authorList>
            <consortium name="RefSeq"/>
        </authorList>
    </citation>
    <scope>IDENTIFICATION</scope>
    <source>
        <tissue evidence="2">Leaf</tissue>
    </source>
</reference>
<accession>A0AC58TG27</accession>
<proteinExistence type="predicted"/>
<name>A0AC58TG27_TOBAC</name>
<dbReference type="RefSeq" id="XP_075096181.1">
    <property type="nucleotide sequence ID" value="XM_075240080.1"/>
</dbReference>
<evidence type="ECO:0000313" key="2">
    <source>
        <dbReference type="RefSeq" id="XP_075096181.1"/>
    </source>
</evidence>
<keyword evidence="1" id="KW-1185">Reference proteome</keyword>
<dbReference type="Proteomes" id="UP000790787">
    <property type="component" value="Chromosome 20"/>
</dbReference>
<gene>
    <name evidence="2" type="primary">LOC107768074</name>
</gene>
<sequence length="849" mass="95742">MERVFEQLECTNAAKFKYAISLLQKDAYDWWVSVPNAKAKPPVLTWDDFVKSFRAKYVPPVYCDAKKKEFLNLRQGSMSIAEYQQNFLRLSRYAKGIIDGERDKCRRFEEGLNGYIRKSVAILQLDDFSKLISAALTWERIDKEEASRRENKFRKGNSEYDGPSKKGKFDYSKTESTHKSLHHKQNKSNFSTASTPSYGQGKTHTPTCAQCGKNRYGACRRASGACFNCGSMDHKVKDCPNPNPLSYTHTEGSVQKPVTTHSQANSSARPRNMQAAGSSGANQAGGSRATARVYAMRQKNDQDGPDVVAGKFHLFGISVVTLFDPGSSHSYVCSSLAFPDTVKSGRLDFNVLVTSPLGHQAVINRIYRDCPFMIQNLVFPADLLEMPFQDYDVIVGMDWLHRHHAMVDCRLKQVTFRTPAHSHIVVQGERSLTSNIISAVLARKMICQGCDAYLAHIVDTRLGSPSLKDIPTVCDFPDVFPDDLPGLPLEREIEFPIDLVPGTTPISIAPYRMAPAELKELKLRVREQDVPKPAFRTRYGHYEFLVMPFGLTNALAAFMDLMNHVDPSKIQAIVDWKLPKTPAEIRSFLGLAGYYRRFVKGFSIIASPLTKPLGKDAKFVWDDKCQESFEKLKSLLTQAPILSLPAEGKDYAVYSDASHRGLGCVLMQEGKVIAYASRKLKSHELNYPTHDLELAAIIFALKIWRHYLYGEKCHIFTDHKSLKYLGTQKELNLRQRRWLEPIKHYDCTIDYHPGKANVVADALSRNSLASLTLSPLPLLLDLRAMNVCLSFNSNGSIIANLQVKPVLLEQVQEAQKLDEKLVKRVEKVQNGRESNFSLRKDGTLFYKNR</sequence>
<reference evidence="1" key="1">
    <citation type="journal article" date="2014" name="Nat. Commun.">
        <title>The tobacco genome sequence and its comparison with those of tomato and potato.</title>
        <authorList>
            <person name="Sierro N."/>
            <person name="Battey J.N."/>
            <person name="Ouadi S."/>
            <person name="Bakaher N."/>
            <person name="Bovet L."/>
            <person name="Willig A."/>
            <person name="Goepfert S."/>
            <person name="Peitsch M.C."/>
            <person name="Ivanov N.V."/>
        </authorList>
    </citation>
    <scope>NUCLEOTIDE SEQUENCE [LARGE SCALE GENOMIC DNA]</scope>
</reference>